<name>A0ABV6PED1_9SPHN</name>
<comment type="caution">
    <text evidence="1">The sequence shown here is derived from an EMBL/GenBank/DDBJ whole genome shotgun (WGS) entry which is preliminary data.</text>
</comment>
<keyword evidence="2" id="KW-1185">Reference proteome</keyword>
<sequence>MFRSRLLKRLRSPLVGERIAATYELDYKHFLDENIRNAVRENLNSNDDDLVEISVMRILIRGRDVPSVHKVRAILNETNNNLVFNVSVSSLECLAENCPETAPYTLREFERLAAANVPAEFKERLEKGIREIQRIFV</sequence>
<dbReference type="EMBL" id="JBHLTL010000001">
    <property type="protein sequence ID" value="MFC0588184.1"/>
    <property type="molecule type" value="Genomic_DNA"/>
</dbReference>
<evidence type="ECO:0000313" key="1">
    <source>
        <dbReference type="EMBL" id="MFC0588184.1"/>
    </source>
</evidence>
<protein>
    <submittedName>
        <fullName evidence="1">Uncharacterized protein</fullName>
    </submittedName>
</protein>
<organism evidence="1 2">
    <name type="scientific">Novosphingobium aquiterrae</name>
    <dbReference type="NCBI Taxonomy" id="624388"/>
    <lineage>
        <taxon>Bacteria</taxon>
        <taxon>Pseudomonadati</taxon>
        <taxon>Pseudomonadota</taxon>
        <taxon>Alphaproteobacteria</taxon>
        <taxon>Sphingomonadales</taxon>
        <taxon>Sphingomonadaceae</taxon>
        <taxon>Novosphingobium</taxon>
    </lineage>
</organism>
<proteinExistence type="predicted"/>
<gene>
    <name evidence="1" type="ORF">ACFFF7_02025</name>
</gene>
<reference evidence="1 2" key="1">
    <citation type="submission" date="2024-09" db="EMBL/GenBank/DDBJ databases">
        <authorList>
            <person name="Sun Q."/>
            <person name="Mori K."/>
        </authorList>
    </citation>
    <scope>NUCLEOTIDE SEQUENCE [LARGE SCALE GENOMIC DNA]</scope>
    <source>
        <strain evidence="1 2">NCAIM B.02537</strain>
    </source>
</reference>
<evidence type="ECO:0000313" key="2">
    <source>
        <dbReference type="Proteomes" id="UP001589943"/>
    </source>
</evidence>
<dbReference type="RefSeq" id="WP_379479691.1">
    <property type="nucleotide sequence ID" value="NZ_JBHLTL010000001.1"/>
</dbReference>
<accession>A0ABV6PED1</accession>
<dbReference type="Proteomes" id="UP001589943">
    <property type="component" value="Unassembled WGS sequence"/>
</dbReference>